<organism evidence="1 2">
    <name type="scientific">Sporomusa malonica</name>
    <dbReference type="NCBI Taxonomy" id="112901"/>
    <lineage>
        <taxon>Bacteria</taxon>
        <taxon>Bacillati</taxon>
        <taxon>Bacillota</taxon>
        <taxon>Negativicutes</taxon>
        <taxon>Selenomonadales</taxon>
        <taxon>Sporomusaceae</taxon>
        <taxon>Sporomusa</taxon>
    </lineage>
</organism>
<evidence type="ECO:0000313" key="2">
    <source>
        <dbReference type="Proteomes" id="UP000192738"/>
    </source>
</evidence>
<protein>
    <submittedName>
        <fullName evidence="1">Uncharacterized protein</fullName>
    </submittedName>
</protein>
<name>A0A1W2EGH5_9FIRM</name>
<gene>
    <name evidence="1" type="ORF">SAMN04488500_12410</name>
</gene>
<evidence type="ECO:0000313" key="1">
    <source>
        <dbReference type="EMBL" id="SMD08777.1"/>
    </source>
</evidence>
<reference evidence="1 2" key="1">
    <citation type="submission" date="2017-04" db="EMBL/GenBank/DDBJ databases">
        <authorList>
            <person name="Afonso C.L."/>
            <person name="Miller P.J."/>
            <person name="Scott M.A."/>
            <person name="Spackman E."/>
            <person name="Goraichik I."/>
            <person name="Dimitrov K.M."/>
            <person name="Suarez D.L."/>
            <person name="Swayne D.E."/>
        </authorList>
    </citation>
    <scope>NUCLEOTIDE SEQUENCE [LARGE SCALE GENOMIC DNA]</scope>
    <source>
        <strain evidence="1 2">DSM 5090</strain>
    </source>
</reference>
<dbReference type="EMBL" id="FWXI01000024">
    <property type="protein sequence ID" value="SMD08777.1"/>
    <property type="molecule type" value="Genomic_DNA"/>
</dbReference>
<dbReference type="Proteomes" id="UP000192738">
    <property type="component" value="Unassembled WGS sequence"/>
</dbReference>
<keyword evidence="2" id="KW-1185">Reference proteome</keyword>
<sequence length="50" mass="5931">MIDTKIYDRIEFICSKLQNDDTLDEKMIEALYDELEAWLETVVTYQQKAG</sequence>
<proteinExistence type="predicted"/>
<accession>A0A1W2EGH5</accession>
<dbReference type="RefSeq" id="WP_176215629.1">
    <property type="nucleotide sequence ID" value="NZ_CP155572.1"/>
</dbReference>
<dbReference type="AlphaFoldDB" id="A0A1W2EGH5"/>